<feature type="binding site" evidence="9">
    <location>
        <begin position="230"/>
        <end position="235"/>
    </location>
    <ligand>
        <name>ATP</name>
        <dbReference type="ChEBI" id="CHEBI:30616"/>
    </ligand>
</feature>
<keyword evidence="1 9" id="KW-0806">Transcription termination</keyword>
<evidence type="ECO:0000256" key="5">
    <source>
        <dbReference type="ARBA" id="ARBA00022840"/>
    </source>
</evidence>
<dbReference type="CDD" id="cd01128">
    <property type="entry name" value="rho_factor_C"/>
    <property type="match status" value="1"/>
</dbReference>
<dbReference type="Gene3D" id="1.10.720.10">
    <property type="match status" value="1"/>
</dbReference>
<dbReference type="InterPro" id="IPR012340">
    <property type="entry name" value="NA-bd_OB-fold"/>
</dbReference>
<dbReference type="GO" id="GO:0005524">
    <property type="term" value="F:ATP binding"/>
    <property type="evidence" value="ECO:0007669"/>
    <property type="project" value="UniProtKB-UniRule"/>
</dbReference>
<dbReference type="GO" id="GO:0004386">
    <property type="term" value="F:helicase activity"/>
    <property type="evidence" value="ECO:0007669"/>
    <property type="project" value="UniProtKB-UniRule"/>
</dbReference>
<dbReference type="InterPro" id="IPR041703">
    <property type="entry name" value="Rho_factor_ATP-bd"/>
</dbReference>
<keyword evidence="5 9" id="KW-0067">ATP-binding</keyword>
<dbReference type="Pfam" id="PF00006">
    <property type="entry name" value="ATP-synt_ab"/>
    <property type="match status" value="1"/>
</dbReference>
<dbReference type="SMART" id="SM00959">
    <property type="entry name" value="Rho_N"/>
    <property type="match status" value="1"/>
</dbReference>
<dbReference type="GO" id="GO:0016787">
    <property type="term" value="F:hydrolase activity"/>
    <property type="evidence" value="ECO:0007669"/>
    <property type="project" value="UniProtKB-KW"/>
</dbReference>
<dbReference type="Gene3D" id="3.40.50.300">
    <property type="entry name" value="P-loop containing nucleotide triphosphate hydrolases"/>
    <property type="match status" value="1"/>
</dbReference>
<dbReference type="Pfam" id="PF07498">
    <property type="entry name" value="Rho_N"/>
    <property type="match status" value="1"/>
</dbReference>
<dbReference type="GO" id="GO:0006353">
    <property type="term" value="P:DNA-templated transcription termination"/>
    <property type="evidence" value="ECO:0007669"/>
    <property type="project" value="UniProtKB-UniRule"/>
</dbReference>
<keyword evidence="7 9" id="KW-0805">Transcription regulation</keyword>
<dbReference type="InterPro" id="IPR011112">
    <property type="entry name" value="Rho-like_N"/>
</dbReference>
<evidence type="ECO:0000256" key="3">
    <source>
        <dbReference type="ARBA" id="ARBA00022801"/>
    </source>
</evidence>
<dbReference type="EMBL" id="LTBB01000004">
    <property type="protein sequence ID" value="KYH29401.1"/>
    <property type="molecule type" value="Genomic_DNA"/>
</dbReference>
<dbReference type="NCBIfam" id="TIGR00767">
    <property type="entry name" value="rho"/>
    <property type="match status" value="1"/>
</dbReference>
<dbReference type="HAMAP" id="MF_01884">
    <property type="entry name" value="Rho"/>
    <property type="match status" value="1"/>
</dbReference>
<comment type="caution">
    <text evidence="9">Lacks conserved residue(s) required for the propagation of feature annotation.</text>
</comment>
<dbReference type="STRING" id="1121305.CLCOL_11490"/>
<evidence type="ECO:0000256" key="6">
    <source>
        <dbReference type="ARBA" id="ARBA00022884"/>
    </source>
</evidence>
<keyword evidence="2 9" id="KW-0547">Nucleotide-binding</keyword>
<evidence type="ECO:0000313" key="13">
    <source>
        <dbReference type="EMBL" id="KYH29401.1"/>
    </source>
</evidence>
<dbReference type="SUPFAM" id="SSF50249">
    <property type="entry name" value="Nucleic acid-binding proteins"/>
    <property type="match status" value="1"/>
</dbReference>
<evidence type="ECO:0000256" key="10">
    <source>
        <dbReference type="NCBIfam" id="TIGR00767"/>
    </source>
</evidence>
<dbReference type="RefSeq" id="WP_061858016.1">
    <property type="nucleotide sequence ID" value="NZ_LTBB01000004.1"/>
</dbReference>
<dbReference type="Proteomes" id="UP000075374">
    <property type="component" value="Unassembled WGS sequence"/>
</dbReference>
<dbReference type="NCBIfam" id="NF006886">
    <property type="entry name" value="PRK09376.1"/>
    <property type="match status" value="1"/>
</dbReference>
<dbReference type="PATRIC" id="fig|1121305.3.peg.1149"/>
<dbReference type="SUPFAM" id="SSF52540">
    <property type="entry name" value="P-loop containing nucleoside triphosphate hydrolases"/>
    <property type="match status" value="1"/>
</dbReference>
<evidence type="ECO:0000256" key="9">
    <source>
        <dbReference type="HAMAP-Rule" id="MF_01884"/>
    </source>
</evidence>
<proteinExistence type="inferred from homology"/>
<feature type="binding site" evidence="9">
    <location>
        <begin position="242"/>
        <end position="247"/>
    </location>
    <ligand>
        <name>ATP</name>
        <dbReference type="ChEBI" id="CHEBI:30616"/>
    </ligand>
</feature>
<accession>A0A151AP47</accession>
<dbReference type="AlphaFoldDB" id="A0A151AP47"/>
<keyword evidence="4 9" id="KW-0347">Helicase</keyword>
<dbReference type="Pfam" id="PF07497">
    <property type="entry name" value="Rho_RNA_bind"/>
    <property type="match status" value="1"/>
</dbReference>
<evidence type="ECO:0000256" key="8">
    <source>
        <dbReference type="ARBA" id="ARBA00023163"/>
    </source>
</evidence>
<dbReference type="InterPro" id="IPR027417">
    <property type="entry name" value="P-loop_NTPase"/>
</dbReference>
<dbReference type="PANTHER" id="PTHR46425:SF1">
    <property type="entry name" value="TRANSCRIPTION TERMINATION FACTOR RHO"/>
    <property type="match status" value="1"/>
</dbReference>
<sequence length="485" mass="54511">MANKDLNAMTVVELRKIAKELGIVGCSKLKKADLIEEISKKSPISINKNGVVLTEKISPKTVHNVETEAKEEIKEKTENVHMEAKVSEDLNEIDETEGNVDKGKNLKEIISECDSAKGVLEIVENNNYGFLRGENYLTGPKDIYVSPSQIRRFNLKTGDEVEGKIRTAKEGEKFQALIYVEKINGENPEKAVGRQRFEKLTPIYPNERIKLETSQSDLSSRLMDIISPIGKGQRGIIVAPPKAGKTTLLKKVANSIAINHPESKLIVLLIDERPEEVTDMQRSIKGEVIYSTFDEEPEHHTKVAYMVLERAKRMVEQGQDVIVLLDSLTRLARAYNLTINPTGRTLSGGLDPGALIMPKKFFGAARNIEEGGSLTILATALVDTGSRMDDMIFEEFKGTGNMEVHLDRRLEEKRIFPAIDIYKSGTRREDLLLTPEELEAAFTIRKVLYNENNPAAVTEKLINLLSKTKDNKEFLGMFNKEKWER</sequence>
<evidence type="ECO:0000259" key="12">
    <source>
        <dbReference type="PROSITE" id="PS51856"/>
    </source>
</evidence>
<evidence type="ECO:0000256" key="7">
    <source>
        <dbReference type="ARBA" id="ARBA00023015"/>
    </source>
</evidence>
<dbReference type="InterPro" id="IPR036269">
    <property type="entry name" value="Rho_N_sf"/>
</dbReference>
<dbReference type="InterPro" id="IPR011113">
    <property type="entry name" value="Rho_RNA-bd"/>
</dbReference>
<organism evidence="13 14">
    <name type="scientific">Clostridium colicanis DSM 13634</name>
    <dbReference type="NCBI Taxonomy" id="1121305"/>
    <lineage>
        <taxon>Bacteria</taxon>
        <taxon>Bacillati</taxon>
        <taxon>Bacillota</taxon>
        <taxon>Clostridia</taxon>
        <taxon>Eubacteriales</taxon>
        <taxon>Clostridiaceae</taxon>
        <taxon>Clostridium</taxon>
    </lineage>
</organism>
<keyword evidence="8 9" id="KW-0804">Transcription</keyword>
<dbReference type="InterPro" id="IPR000194">
    <property type="entry name" value="ATPase_F1/V1/A1_a/bsu_nucl-bd"/>
</dbReference>
<comment type="subunit">
    <text evidence="9">Homohexamer. The homohexamer assembles into an open ring structure.</text>
</comment>
<comment type="caution">
    <text evidence="13">The sequence shown here is derived from an EMBL/GenBank/DDBJ whole genome shotgun (WGS) entry which is preliminary data.</text>
</comment>
<comment type="function">
    <text evidence="9">Facilitates transcription termination by a mechanism that involves Rho binding to the nascent RNA, activation of Rho's RNA-dependent ATPase activity, and release of the mRNA from the DNA template.</text>
</comment>
<dbReference type="InterPro" id="IPR011129">
    <property type="entry name" value="CSD"/>
</dbReference>
<dbReference type="EC" id="3.6.4.-" evidence="9 10"/>
<dbReference type="SMART" id="SM00382">
    <property type="entry name" value="AAA"/>
    <property type="match status" value="1"/>
</dbReference>
<keyword evidence="6 9" id="KW-0694">RNA-binding</keyword>
<protein>
    <recommendedName>
        <fullName evidence="9 10">Transcription termination factor Rho</fullName>
        <ecNumber evidence="9 10">3.6.4.-</ecNumber>
    </recommendedName>
    <alternativeName>
        <fullName evidence="9">ATP-dependent helicase Rho</fullName>
    </alternativeName>
</protein>
<dbReference type="Gene3D" id="2.40.50.140">
    <property type="entry name" value="Nucleic acid-binding proteins"/>
    <property type="match status" value="1"/>
</dbReference>
<comment type="similarity">
    <text evidence="9 11">Belongs to the Rho family.</text>
</comment>
<dbReference type="SUPFAM" id="SSF68912">
    <property type="entry name" value="Rho N-terminal domain-like"/>
    <property type="match status" value="1"/>
</dbReference>
<dbReference type="GO" id="GO:0008186">
    <property type="term" value="F:ATP-dependent activity, acting on RNA"/>
    <property type="evidence" value="ECO:0007669"/>
    <property type="project" value="UniProtKB-UniRule"/>
</dbReference>
<dbReference type="PROSITE" id="PS51856">
    <property type="entry name" value="RHO_RNA_BD"/>
    <property type="match status" value="1"/>
</dbReference>
<gene>
    <name evidence="9" type="primary">rho</name>
    <name evidence="13" type="ORF">CLCOL_11490</name>
</gene>
<evidence type="ECO:0000256" key="1">
    <source>
        <dbReference type="ARBA" id="ARBA00022472"/>
    </source>
</evidence>
<keyword evidence="3 9" id="KW-0378">Hydrolase</keyword>
<dbReference type="PANTHER" id="PTHR46425">
    <property type="entry name" value="TRANSCRIPTION TERMINATION FACTOR RHO"/>
    <property type="match status" value="1"/>
</dbReference>
<feature type="binding site" evidence="9">
    <location>
        <position position="273"/>
    </location>
    <ligand>
        <name>ATP</name>
        <dbReference type="ChEBI" id="CHEBI:30616"/>
    </ligand>
</feature>
<evidence type="ECO:0000256" key="4">
    <source>
        <dbReference type="ARBA" id="ARBA00022806"/>
    </source>
</evidence>
<evidence type="ECO:0000256" key="11">
    <source>
        <dbReference type="PROSITE-ProRule" id="PRU01203"/>
    </source>
</evidence>
<evidence type="ECO:0000313" key="14">
    <source>
        <dbReference type="Proteomes" id="UP000075374"/>
    </source>
</evidence>
<dbReference type="CDD" id="cd04459">
    <property type="entry name" value="Rho_CSD"/>
    <property type="match status" value="1"/>
</dbReference>
<dbReference type="SMART" id="SM00357">
    <property type="entry name" value="CSP"/>
    <property type="match status" value="1"/>
</dbReference>
<dbReference type="InterPro" id="IPR004665">
    <property type="entry name" value="Term_rho"/>
</dbReference>
<evidence type="ECO:0000256" key="2">
    <source>
        <dbReference type="ARBA" id="ARBA00022741"/>
    </source>
</evidence>
<reference evidence="13 14" key="1">
    <citation type="submission" date="2016-02" db="EMBL/GenBank/DDBJ databases">
        <title>Genome sequence of Clostridium colicanis DSM 13634.</title>
        <authorList>
            <person name="Poehlein A."/>
            <person name="Daniel R."/>
        </authorList>
    </citation>
    <scope>NUCLEOTIDE SEQUENCE [LARGE SCALE GENOMIC DNA]</scope>
    <source>
        <strain evidence="13 14">DSM 13634</strain>
    </source>
</reference>
<dbReference type="GO" id="GO:0003723">
    <property type="term" value="F:RNA binding"/>
    <property type="evidence" value="ECO:0007669"/>
    <property type="project" value="UniProtKB-UniRule"/>
</dbReference>
<dbReference type="InterPro" id="IPR003593">
    <property type="entry name" value="AAA+_ATPase"/>
</dbReference>
<keyword evidence="14" id="KW-1185">Reference proteome</keyword>
<feature type="domain" description="Rho RNA-BD" evidence="12">
    <location>
        <begin position="113"/>
        <end position="187"/>
    </location>
</feature>
<name>A0A151AP47_9CLOT</name>